<evidence type="ECO:0000313" key="1">
    <source>
        <dbReference type="EMBL" id="SDN75724.1"/>
    </source>
</evidence>
<dbReference type="OrthoDB" id="5472185at2"/>
<dbReference type="AlphaFoldDB" id="A0A1H0DZV8"/>
<dbReference type="STRING" id="206665.SAMN04488516_10674"/>
<reference evidence="1 2" key="1">
    <citation type="submission" date="2016-10" db="EMBL/GenBank/DDBJ databases">
        <authorList>
            <person name="de Groot N.N."/>
        </authorList>
    </citation>
    <scope>NUCLEOTIDE SEQUENCE [LARGE SCALE GENOMIC DNA]</scope>
    <source>
        <strain evidence="1 2">DSM 15269</strain>
    </source>
</reference>
<organism evidence="1 2">
    <name type="scientific">Desulfonauticus submarinus</name>
    <dbReference type="NCBI Taxonomy" id="206665"/>
    <lineage>
        <taxon>Bacteria</taxon>
        <taxon>Pseudomonadati</taxon>
        <taxon>Thermodesulfobacteriota</taxon>
        <taxon>Desulfovibrionia</taxon>
        <taxon>Desulfovibrionales</taxon>
        <taxon>Desulfonauticaceae</taxon>
        <taxon>Desulfonauticus</taxon>
    </lineage>
</organism>
<evidence type="ECO:0000313" key="2">
    <source>
        <dbReference type="Proteomes" id="UP000199602"/>
    </source>
</evidence>
<keyword evidence="2" id="KW-1185">Reference proteome</keyword>
<dbReference type="EMBL" id="FNIN01000006">
    <property type="protein sequence ID" value="SDN75724.1"/>
    <property type="molecule type" value="Genomic_DNA"/>
</dbReference>
<sequence length="68" mass="8010">MLRKVVKVNKNTYTIQLPDEYLNQEVEIVIQPLGGSEFFDLSKLTSGLLADKNIEPIKWQMKMRNEWK</sequence>
<dbReference type="Proteomes" id="UP000199602">
    <property type="component" value="Unassembled WGS sequence"/>
</dbReference>
<gene>
    <name evidence="1" type="ORF">SAMN04488516_10674</name>
</gene>
<proteinExistence type="predicted"/>
<name>A0A1H0DZV8_9BACT</name>
<protein>
    <submittedName>
        <fullName evidence="1">Uncharacterized protein</fullName>
    </submittedName>
</protein>
<dbReference type="RefSeq" id="WP_092065359.1">
    <property type="nucleotide sequence ID" value="NZ_FNIN01000006.1"/>
</dbReference>
<accession>A0A1H0DZV8</accession>